<gene>
    <name evidence="1" type="ORF">PG996_007988</name>
</gene>
<dbReference type="PANTHER" id="PTHR24148">
    <property type="entry name" value="ANKYRIN REPEAT DOMAIN-CONTAINING PROTEIN 39 HOMOLOG-RELATED"/>
    <property type="match status" value="1"/>
</dbReference>
<dbReference type="EMBL" id="JAQQWM010000005">
    <property type="protein sequence ID" value="KAK8063336.1"/>
    <property type="molecule type" value="Genomic_DNA"/>
</dbReference>
<accession>A0ABR1UZ61</accession>
<comment type="caution">
    <text evidence="1">The sequence shown here is derived from an EMBL/GenBank/DDBJ whole genome shotgun (WGS) entry which is preliminary data.</text>
</comment>
<reference evidence="1 2" key="1">
    <citation type="submission" date="2023-01" db="EMBL/GenBank/DDBJ databases">
        <title>Analysis of 21 Apiospora genomes using comparative genomics revels a genus with tremendous synthesis potential of carbohydrate active enzymes and secondary metabolites.</title>
        <authorList>
            <person name="Sorensen T."/>
        </authorList>
    </citation>
    <scope>NUCLEOTIDE SEQUENCE [LARGE SCALE GENOMIC DNA]</scope>
    <source>
        <strain evidence="1 2">CBS 83171</strain>
    </source>
</reference>
<sequence>MAEPYQHAPLESPDSIRLLDLLPALKWDAPVECRIRQMTFKKASDKYEALSYVWVCQQWCQTCTDLLQKPEQTAYRTSESLWEAVLGSINASHINSNTDADWVDLMLYPNCSKLSPGEVQKHSRPIDAAEAEYQPGPADIILDYLIHLRNELDDKICITQMSANMLANWAFLITGKSYLGRAFRACQEGDQLWLLAGSANPVILRQSGSEYQYIAPAYFYGIMEGELWPEDEAELETLTLV</sequence>
<dbReference type="InterPro" id="IPR052895">
    <property type="entry name" value="HetReg/Transcr_Mod"/>
</dbReference>
<keyword evidence="2" id="KW-1185">Reference proteome</keyword>
<name>A0ABR1UZ61_9PEZI</name>
<proteinExistence type="predicted"/>
<dbReference type="PANTHER" id="PTHR24148:SF73">
    <property type="entry name" value="HET DOMAIN PROTEIN (AFU_ORTHOLOGUE AFUA_8G01020)"/>
    <property type="match status" value="1"/>
</dbReference>
<evidence type="ECO:0000313" key="1">
    <source>
        <dbReference type="EMBL" id="KAK8063336.1"/>
    </source>
</evidence>
<evidence type="ECO:0000313" key="2">
    <source>
        <dbReference type="Proteomes" id="UP001446871"/>
    </source>
</evidence>
<dbReference type="Proteomes" id="UP001446871">
    <property type="component" value="Unassembled WGS sequence"/>
</dbReference>
<organism evidence="1 2">
    <name type="scientific">Apiospora saccharicola</name>
    <dbReference type="NCBI Taxonomy" id="335842"/>
    <lineage>
        <taxon>Eukaryota</taxon>
        <taxon>Fungi</taxon>
        <taxon>Dikarya</taxon>
        <taxon>Ascomycota</taxon>
        <taxon>Pezizomycotina</taxon>
        <taxon>Sordariomycetes</taxon>
        <taxon>Xylariomycetidae</taxon>
        <taxon>Amphisphaeriales</taxon>
        <taxon>Apiosporaceae</taxon>
        <taxon>Apiospora</taxon>
    </lineage>
</organism>
<evidence type="ECO:0008006" key="3">
    <source>
        <dbReference type="Google" id="ProtNLM"/>
    </source>
</evidence>
<dbReference type="Pfam" id="PF26639">
    <property type="entry name" value="Het-6_barrel"/>
    <property type="match status" value="1"/>
</dbReference>
<protein>
    <recommendedName>
        <fullName evidence="3">Heterokaryon incompatibility domain-containing protein</fullName>
    </recommendedName>
</protein>